<evidence type="ECO:0000313" key="2">
    <source>
        <dbReference type="Proteomes" id="UP000551758"/>
    </source>
</evidence>
<evidence type="ECO:0000313" key="1">
    <source>
        <dbReference type="EMBL" id="KAF5914017.1"/>
    </source>
</evidence>
<feature type="non-terminal residue" evidence="1">
    <location>
        <position position="132"/>
    </location>
</feature>
<dbReference type="EMBL" id="JACDTQ010003506">
    <property type="protein sequence ID" value="KAF5914017.1"/>
    <property type="molecule type" value="Genomic_DNA"/>
</dbReference>
<name>A0A7J7EE93_DICBM</name>
<protein>
    <submittedName>
        <fullName evidence="1">Uncharacterized protein</fullName>
    </submittedName>
</protein>
<organism evidence="1 2">
    <name type="scientific">Diceros bicornis minor</name>
    <name type="common">South-central black rhinoceros</name>
    <dbReference type="NCBI Taxonomy" id="77932"/>
    <lineage>
        <taxon>Eukaryota</taxon>
        <taxon>Metazoa</taxon>
        <taxon>Chordata</taxon>
        <taxon>Craniata</taxon>
        <taxon>Vertebrata</taxon>
        <taxon>Euteleostomi</taxon>
        <taxon>Mammalia</taxon>
        <taxon>Eutheria</taxon>
        <taxon>Laurasiatheria</taxon>
        <taxon>Perissodactyla</taxon>
        <taxon>Rhinocerotidae</taxon>
        <taxon>Diceros</taxon>
    </lineage>
</organism>
<sequence length="132" mass="14732">TGEQGKIPEKKKSPSDLPAYFSSTTHRWAHLTIPWLIPTLSTFPLKRKWTSVVNNGLTHQRTYADDYLVQRVAQCNCYLVATGPGHLHEESGISLESLSCTFLNIGTTSSKCHMIVEPFSSNSYKTKISGFI</sequence>
<dbReference type="Proteomes" id="UP000551758">
    <property type="component" value="Unassembled WGS sequence"/>
</dbReference>
<comment type="caution">
    <text evidence="1">The sequence shown here is derived from an EMBL/GenBank/DDBJ whole genome shotgun (WGS) entry which is preliminary data.</text>
</comment>
<dbReference type="AlphaFoldDB" id="A0A7J7EE93"/>
<reference evidence="1 2" key="1">
    <citation type="journal article" date="2020" name="Mol. Biol. Evol.">
        <title>Interspecific Gene Flow and the Evolution of Specialization in Black and White Rhinoceros.</title>
        <authorList>
            <person name="Moodley Y."/>
            <person name="Westbury M.V."/>
            <person name="Russo I.M."/>
            <person name="Gopalakrishnan S."/>
            <person name="Rakotoarivelo A."/>
            <person name="Olsen R.A."/>
            <person name="Prost S."/>
            <person name="Tunstall T."/>
            <person name="Ryder O.A."/>
            <person name="Dalen L."/>
            <person name="Bruford M.W."/>
        </authorList>
    </citation>
    <scope>NUCLEOTIDE SEQUENCE [LARGE SCALE GENOMIC DNA]</scope>
    <source>
        <strain evidence="1">SBR-YM</strain>
        <tissue evidence="1">Skin</tissue>
    </source>
</reference>
<gene>
    <name evidence="1" type="ORF">HPG69_010175</name>
</gene>
<keyword evidence="2" id="KW-1185">Reference proteome</keyword>
<proteinExistence type="predicted"/>
<accession>A0A7J7EE93</accession>